<dbReference type="AlphaFoldDB" id="A0A0E3GQ25"/>
<dbReference type="RefSeq" id="WP_029159869.1">
    <property type="nucleotide sequence ID" value="NZ_CP009933.1"/>
</dbReference>
<reference evidence="1 2" key="1">
    <citation type="journal article" date="2015" name="J. Biotechnol.">
        <title>Complete genome sequence of a malodorant-producing acetogen, Clostridium scatologenes ATCC 25775(T).</title>
        <authorList>
            <person name="Zhu Z."/>
            <person name="Guo T."/>
            <person name="Zheng H."/>
            <person name="Song T."/>
            <person name="Ouyang P."/>
            <person name="Xie J."/>
        </authorList>
    </citation>
    <scope>NUCLEOTIDE SEQUENCE [LARGE SCALE GENOMIC DNA]</scope>
    <source>
        <strain evidence="1 2">ATCC 25775</strain>
    </source>
</reference>
<dbReference type="PANTHER" id="PTHR37812">
    <property type="entry name" value="MU-LIKE PROPHAGE FLUMU PROTEIN C"/>
    <property type="match status" value="1"/>
</dbReference>
<dbReference type="HOGENOM" id="CLU_159841_0_0_9"/>
<dbReference type="InterPro" id="IPR049739">
    <property type="entry name" value="YraL-like"/>
</dbReference>
<keyword evidence="2" id="KW-1185">Reference proteome</keyword>
<sequence length="88" mass="10372">MKYINAVEVLPKSLIDEIQRYVSGKIVYIPQPEGIKNNWGSKTGAKEKIENRNRKIRFEKENGKTIDELMIKYHLSYDTIKKIVYVKK</sequence>
<name>A0A0E3GQ25_CLOSL</name>
<dbReference type="PANTHER" id="PTHR37812:SF1">
    <property type="entry name" value="MU-LIKE PROPHAGE FLUMU PROTEIN C"/>
    <property type="match status" value="1"/>
</dbReference>
<dbReference type="Proteomes" id="UP000033115">
    <property type="component" value="Chromosome"/>
</dbReference>
<gene>
    <name evidence="1" type="ORF">CSCA_0706</name>
</gene>
<protein>
    <submittedName>
        <fullName evidence="1">Helix-turn-helix domain of resolvase</fullName>
    </submittedName>
</protein>
<dbReference type="Gene3D" id="1.10.10.60">
    <property type="entry name" value="Homeodomain-like"/>
    <property type="match status" value="1"/>
</dbReference>
<proteinExistence type="predicted"/>
<accession>A0A0E3GQ25</accession>
<organism evidence="1 2">
    <name type="scientific">Clostridium scatologenes</name>
    <dbReference type="NCBI Taxonomy" id="1548"/>
    <lineage>
        <taxon>Bacteria</taxon>
        <taxon>Bacillati</taxon>
        <taxon>Bacillota</taxon>
        <taxon>Clostridia</taxon>
        <taxon>Eubacteriales</taxon>
        <taxon>Clostridiaceae</taxon>
        <taxon>Clostridium</taxon>
    </lineage>
</organism>
<dbReference type="SUPFAM" id="SSF46689">
    <property type="entry name" value="Homeodomain-like"/>
    <property type="match status" value="1"/>
</dbReference>
<dbReference type="STRING" id="1548.CSCA_0706"/>
<dbReference type="EMBL" id="CP009933">
    <property type="protein sequence ID" value="AKA67831.1"/>
    <property type="molecule type" value="Genomic_DNA"/>
</dbReference>
<evidence type="ECO:0000313" key="1">
    <source>
        <dbReference type="EMBL" id="AKA67831.1"/>
    </source>
</evidence>
<evidence type="ECO:0000313" key="2">
    <source>
        <dbReference type="Proteomes" id="UP000033115"/>
    </source>
</evidence>
<dbReference type="KEGG" id="csq:CSCA_0706"/>
<dbReference type="InterPro" id="IPR052411">
    <property type="entry name" value="c-mor_Regulatory_Protein"/>
</dbReference>
<dbReference type="NCBIfam" id="NF040785">
    <property type="entry name" value="CD3324_fam"/>
    <property type="match status" value="1"/>
</dbReference>
<dbReference type="InterPro" id="IPR009057">
    <property type="entry name" value="Homeodomain-like_sf"/>
</dbReference>